<keyword evidence="4 9" id="KW-0347">Helicase</keyword>
<dbReference type="SMART" id="SM00357">
    <property type="entry name" value="CSP"/>
    <property type="match status" value="1"/>
</dbReference>
<feature type="compositionally biased region" description="Basic and acidic residues" evidence="12">
    <location>
        <begin position="73"/>
        <end position="95"/>
    </location>
</feature>
<dbReference type="CDD" id="cd01128">
    <property type="entry name" value="rho_factor_C"/>
    <property type="match status" value="1"/>
</dbReference>
<dbReference type="InterPro" id="IPR027417">
    <property type="entry name" value="P-loop_NTPase"/>
</dbReference>
<dbReference type="SUPFAM" id="SSF52540">
    <property type="entry name" value="P-loop containing nucleoside triphosphate hydrolases"/>
    <property type="match status" value="1"/>
</dbReference>
<dbReference type="STRING" id="879243.Poras_0877"/>
<dbReference type="InterPro" id="IPR011129">
    <property type="entry name" value="CSD"/>
</dbReference>
<feature type="binding site" evidence="9">
    <location>
        <begin position="386"/>
        <end position="391"/>
    </location>
    <ligand>
        <name>ATP</name>
        <dbReference type="ChEBI" id="CHEBI:30616"/>
    </ligand>
</feature>
<evidence type="ECO:0000256" key="8">
    <source>
        <dbReference type="ARBA" id="ARBA00023163"/>
    </source>
</evidence>
<evidence type="ECO:0000256" key="5">
    <source>
        <dbReference type="ARBA" id="ARBA00022840"/>
    </source>
</evidence>
<dbReference type="PANTHER" id="PTHR46425:SF1">
    <property type="entry name" value="TRANSCRIPTION TERMINATION FACTOR RHO"/>
    <property type="match status" value="1"/>
</dbReference>
<dbReference type="CDD" id="cd04459">
    <property type="entry name" value="Rho_CSD"/>
    <property type="match status" value="1"/>
</dbReference>
<dbReference type="InterPro" id="IPR012340">
    <property type="entry name" value="NA-bd_OB-fold"/>
</dbReference>
<dbReference type="Pfam" id="PF00006">
    <property type="entry name" value="ATP-synt_ab"/>
    <property type="match status" value="1"/>
</dbReference>
<dbReference type="SUPFAM" id="SSF50249">
    <property type="entry name" value="Nucleic acid-binding proteins"/>
    <property type="match status" value="1"/>
</dbReference>
<comment type="caution">
    <text evidence="9">Lacks conserved residue(s) required for the propagation of feature annotation.</text>
</comment>
<feature type="binding site" evidence="9">
    <location>
        <position position="417"/>
    </location>
    <ligand>
        <name>ATP</name>
        <dbReference type="ChEBI" id="CHEBI:30616"/>
    </ligand>
</feature>
<dbReference type="Pfam" id="PF07497">
    <property type="entry name" value="Rho_RNA_bind"/>
    <property type="match status" value="1"/>
</dbReference>
<dbReference type="KEGG" id="pah:Poras_0877"/>
<evidence type="ECO:0000256" key="7">
    <source>
        <dbReference type="ARBA" id="ARBA00023015"/>
    </source>
</evidence>
<dbReference type="InterPro" id="IPR041703">
    <property type="entry name" value="Rho_factor_ATP-bd"/>
</dbReference>
<feature type="compositionally biased region" description="Basic and acidic residues" evidence="12">
    <location>
        <begin position="218"/>
        <end position="228"/>
    </location>
</feature>
<evidence type="ECO:0000256" key="2">
    <source>
        <dbReference type="ARBA" id="ARBA00022741"/>
    </source>
</evidence>
<keyword evidence="6 9" id="KW-0694">RNA-binding</keyword>
<dbReference type="PANTHER" id="PTHR46425">
    <property type="entry name" value="TRANSCRIPTION TERMINATION FACTOR RHO"/>
    <property type="match status" value="1"/>
</dbReference>
<evidence type="ECO:0000256" key="11">
    <source>
        <dbReference type="PROSITE-ProRule" id="PRU01203"/>
    </source>
</evidence>
<keyword evidence="15" id="KW-1185">Reference proteome</keyword>
<evidence type="ECO:0000256" key="1">
    <source>
        <dbReference type="ARBA" id="ARBA00022472"/>
    </source>
</evidence>
<dbReference type="InterPro" id="IPR000194">
    <property type="entry name" value="ATPase_F1/V1/A1_a/bsu_nucl-bd"/>
</dbReference>
<dbReference type="InterPro" id="IPR011112">
    <property type="entry name" value="Rho-like_N"/>
</dbReference>
<evidence type="ECO:0000256" key="4">
    <source>
        <dbReference type="ARBA" id="ARBA00022806"/>
    </source>
</evidence>
<evidence type="ECO:0000256" key="10">
    <source>
        <dbReference type="NCBIfam" id="TIGR00767"/>
    </source>
</evidence>
<protein>
    <recommendedName>
        <fullName evidence="9 10">Transcription termination factor Rho</fullName>
        <ecNumber evidence="9 10">3.6.4.-</ecNumber>
    </recommendedName>
    <alternativeName>
        <fullName evidence="9">ATP-dependent helicase Rho</fullName>
    </alternativeName>
</protein>
<dbReference type="GO" id="GO:0006353">
    <property type="term" value="P:DNA-templated transcription termination"/>
    <property type="evidence" value="ECO:0007669"/>
    <property type="project" value="UniProtKB-UniRule"/>
</dbReference>
<feature type="region of interest" description="Disordered" evidence="12">
    <location>
        <begin position="218"/>
        <end position="245"/>
    </location>
</feature>
<dbReference type="AlphaFoldDB" id="F4KK95"/>
<dbReference type="GO" id="GO:0005524">
    <property type="term" value="F:ATP binding"/>
    <property type="evidence" value="ECO:0007669"/>
    <property type="project" value="UniProtKB-UniRule"/>
</dbReference>
<keyword evidence="7 9" id="KW-0805">Transcription regulation</keyword>
<comment type="function">
    <text evidence="9">Facilitates transcription termination by a mechanism that involves Rho binding to the nascent RNA, activation of Rho's RNA-dependent ATPase activity, and release of the mRNA from the DNA template.</text>
</comment>
<evidence type="ECO:0000256" key="6">
    <source>
        <dbReference type="ARBA" id="ARBA00022884"/>
    </source>
</evidence>
<dbReference type="HAMAP" id="MF_01884">
    <property type="entry name" value="Rho"/>
    <property type="match status" value="1"/>
</dbReference>
<keyword evidence="8 9" id="KW-0804">Transcription</keyword>
<organism evidence="14 15">
    <name type="scientific">Porphyromonas asaccharolytica (strain ATCC 25260 / DSM 20707 / BCRC 10618 / CCUG 7834 / JCM 6326 / LMG 13178 / VPI 4198 / B440)</name>
    <name type="common">Bacteroides asaccharolyticus</name>
    <dbReference type="NCBI Taxonomy" id="879243"/>
    <lineage>
        <taxon>Bacteria</taxon>
        <taxon>Pseudomonadati</taxon>
        <taxon>Bacteroidota</taxon>
        <taxon>Bacteroidia</taxon>
        <taxon>Bacteroidales</taxon>
        <taxon>Porphyromonadaceae</taxon>
        <taxon>Porphyromonas</taxon>
    </lineage>
</organism>
<feature type="binding site" evidence="9">
    <location>
        <begin position="374"/>
        <end position="379"/>
    </location>
    <ligand>
        <name>ATP</name>
        <dbReference type="ChEBI" id="CHEBI:30616"/>
    </ligand>
</feature>
<dbReference type="NCBIfam" id="NF006886">
    <property type="entry name" value="PRK09376.1"/>
    <property type="match status" value="1"/>
</dbReference>
<dbReference type="InterPro" id="IPR004665">
    <property type="entry name" value="Term_rho"/>
</dbReference>
<name>F4KK95_PORAD</name>
<dbReference type="Gene3D" id="2.40.50.140">
    <property type="entry name" value="Nucleic acid-binding proteins"/>
    <property type="match status" value="1"/>
</dbReference>
<dbReference type="Gene3D" id="1.10.720.10">
    <property type="match status" value="1"/>
</dbReference>
<keyword evidence="2 9" id="KW-0547">Nucleotide-binding</keyword>
<feature type="compositionally biased region" description="Basic and acidic residues" evidence="12">
    <location>
        <begin position="134"/>
        <end position="188"/>
    </location>
</feature>
<dbReference type="EC" id="3.6.4.-" evidence="9 10"/>
<evidence type="ECO:0000313" key="14">
    <source>
        <dbReference type="EMBL" id="AEE12820.1"/>
    </source>
</evidence>
<feature type="compositionally biased region" description="Low complexity" evidence="12">
    <location>
        <begin position="121"/>
        <end position="131"/>
    </location>
</feature>
<reference evidence="15" key="1">
    <citation type="submission" date="2011-04" db="EMBL/GenBank/DDBJ databases">
        <title>The complete genome of Porphyromonas asaccharolytica DSM 20707.</title>
        <authorList>
            <person name="Lucas S."/>
            <person name="Han J."/>
            <person name="Lapidus A."/>
            <person name="Bruce D."/>
            <person name="Goodwin L."/>
            <person name="Pitluck S."/>
            <person name="Peters L."/>
            <person name="Kyrpides N."/>
            <person name="Mavromatis K."/>
            <person name="Ivanova N."/>
            <person name="Ovchinnikova G."/>
            <person name="Pagani I."/>
            <person name="Lu M."/>
            <person name="Detter J.C."/>
            <person name="Tapia R."/>
            <person name="Han C."/>
            <person name="Land M."/>
            <person name="Hauser L."/>
            <person name="Markowitz V."/>
            <person name="Cheng J.-F."/>
            <person name="Hugenholtz P."/>
            <person name="Woyke T."/>
            <person name="Wu D."/>
            <person name="Gronow S."/>
            <person name="Wellnitz S."/>
            <person name="Brambilla E."/>
            <person name="Klenk H.-P."/>
            <person name="Eisen J.A."/>
        </authorList>
    </citation>
    <scope>NUCLEOTIDE SEQUENCE [LARGE SCALE GENOMIC DNA]</scope>
    <source>
        <strain evidence="15">ATCC 25260 / DSM 20707 / VPI 4198</strain>
    </source>
</reference>
<dbReference type="GO" id="GO:0005829">
    <property type="term" value="C:cytosol"/>
    <property type="evidence" value="ECO:0007669"/>
    <property type="project" value="UniProtKB-ARBA"/>
</dbReference>
<evidence type="ECO:0000256" key="12">
    <source>
        <dbReference type="SAM" id="MobiDB-lite"/>
    </source>
</evidence>
<evidence type="ECO:0000256" key="9">
    <source>
        <dbReference type="HAMAP-Rule" id="MF_01884"/>
    </source>
</evidence>
<dbReference type="OrthoDB" id="9805197at2"/>
<keyword evidence="3 9" id="KW-0378">Hydrolase</keyword>
<dbReference type="HOGENOM" id="CLU_016377_1_0_10"/>
<feature type="domain" description="Rho RNA-BD" evidence="13">
    <location>
        <begin position="251"/>
        <end position="326"/>
    </location>
</feature>
<dbReference type="EMBL" id="CP002689">
    <property type="protein sequence ID" value="AEE12820.1"/>
    <property type="molecule type" value="Genomic_DNA"/>
</dbReference>
<dbReference type="SMART" id="SM00382">
    <property type="entry name" value="AAA"/>
    <property type="match status" value="1"/>
</dbReference>
<keyword evidence="5 9" id="KW-0067">ATP-binding</keyword>
<accession>F4KK95</accession>
<dbReference type="GO" id="GO:0004386">
    <property type="term" value="F:helicase activity"/>
    <property type="evidence" value="ECO:0007669"/>
    <property type="project" value="UniProtKB-UniRule"/>
</dbReference>
<keyword evidence="1 9" id="KW-0806">Transcription termination</keyword>
<gene>
    <name evidence="9" type="primary">rho</name>
    <name evidence="14" type="ordered locus">Poras_0877</name>
</gene>
<sequence>MQKYTIVDLNGMTEEQLKEVASQLEITKMASEKKEVIYQILDAQAEAVATQTVEQQQSNKRKERQSNSRNNRSNKEEKTDAKDEKNKPEQKDRSNSRQNKRTSKTDKGDATNQPTEIDRQAAIAIVEKAAATQSEEKEPETETKAQESNRPKRNNNKERNNRNNKRQEPTNQSDKSDKEERRPQAKQDAEEEQQEETPMVFTHPDADSLLGEVLGESHKEANSDEPAQKGKQQNNKVKEEEEETSYDFSNILTASGLLEVSQEGYGFLRSSDYNYFPSPDDIYVPADMIKKWHLKTGDVIEGSIRPPKGSEKYFLLQNILLVNGRHPKDNLDRVSFDMLTPLFPEDKFKLESQGIAAVYDKTAMRIVDLVTPIGKGQRGLIVAQPKTGKTMLLKDIANAISANHPEVYMIILLIDERPEEVTDMARNVNAEVVASTFDEPADHHVKLAELVLAKAKSMVESGHDVLIMLDSITRLARAYNTVQPTSGKILSGGIEANALQKPKRFFGAARNIEHGGSLTILATALTETGSKMDDVIFEEFKGAGNMELQLDRRLSNKRIFPAIDILASSTRRDDLLLDSTTLQRMWILRNHLSDMNTVEAMEFLKQRIELTETNLEFLASMND</sequence>
<dbReference type="Proteomes" id="UP000006545">
    <property type="component" value="Chromosome"/>
</dbReference>
<evidence type="ECO:0000259" key="13">
    <source>
        <dbReference type="PROSITE" id="PS51856"/>
    </source>
</evidence>
<comment type="similarity">
    <text evidence="9 11">Belongs to the Rho family.</text>
</comment>
<dbReference type="GO" id="GO:0008186">
    <property type="term" value="F:ATP-dependent activity, acting on RNA"/>
    <property type="evidence" value="ECO:0007669"/>
    <property type="project" value="UniProtKB-UniRule"/>
</dbReference>
<dbReference type="InterPro" id="IPR003593">
    <property type="entry name" value="AAA+_ATPase"/>
</dbReference>
<proteinExistence type="inferred from homology"/>
<dbReference type="GO" id="GO:0003723">
    <property type="term" value="F:RNA binding"/>
    <property type="evidence" value="ECO:0007669"/>
    <property type="project" value="UniProtKB-UniRule"/>
</dbReference>
<feature type="region of interest" description="Disordered" evidence="12">
    <location>
        <begin position="47"/>
        <end position="202"/>
    </location>
</feature>
<dbReference type="InterPro" id="IPR011113">
    <property type="entry name" value="Rho_RNA-bd"/>
</dbReference>
<dbReference type="PROSITE" id="PS51856">
    <property type="entry name" value="RHO_RNA_BD"/>
    <property type="match status" value="1"/>
</dbReference>
<evidence type="ECO:0000256" key="3">
    <source>
        <dbReference type="ARBA" id="ARBA00022801"/>
    </source>
</evidence>
<dbReference type="RefSeq" id="WP_013760319.1">
    <property type="nucleotide sequence ID" value="NC_015501.1"/>
</dbReference>
<dbReference type="eggNOG" id="COG1158">
    <property type="taxonomic scope" value="Bacteria"/>
</dbReference>
<evidence type="ECO:0000313" key="15">
    <source>
        <dbReference type="Proteomes" id="UP000006545"/>
    </source>
</evidence>
<dbReference type="Pfam" id="PF07498">
    <property type="entry name" value="Rho_N"/>
    <property type="match status" value="1"/>
</dbReference>
<comment type="subunit">
    <text evidence="9">Homohexamer. The homohexamer assembles into an open ring structure.</text>
</comment>
<dbReference type="NCBIfam" id="TIGR00767">
    <property type="entry name" value="rho"/>
    <property type="match status" value="1"/>
</dbReference>
<dbReference type="Gene3D" id="3.40.50.300">
    <property type="entry name" value="P-loop containing nucleotide triphosphate hydrolases"/>
    <property type="match status" value="1"/>
</dbReference>
<dbReference type="GO" id="GO:0016787">
    <property type="term" value="F:hydrolase activity"/>
    <property type="evidence" value="ECO:0007669"/>
    <property type="project" value="UniProtKB-KW"/>
</dbReference>